<protein>
    <recommendedName>
        <fullName evidence="3">lipoate--protein ligase</fullName>
        <ecNumber evidence="3">6.3.1.20</ecNumber>
    </recommendedName>
</protein>
<evidence type="ECO:0000256" key="7">
    <source>
        <dbReference type="ARBA" id="ARBA00048037"/>
    </source>
</evidence>
<dbReference type="Gene3D" id="3.30.390.50">
    <property type="entry name" value="CO dehydrogenase flavoprotein, C-terminal domain"/>
    <property type="match status" value="1"/>
</dbReference>
<dbReference type="Pfam" id="PF10437">
    <property type="entry name" value="Lip_prot_lig_C"/>
    <property type="match status" value="1"/>
</dbReference>
<keyword evidence="5" id="KW-0547">Nucleotide-binding</keyword>
<evidence type="ECO:0000256" key="4">
    <source>
        <dbReference type="ARBA" id="ARBA00022598"/>
    </source>
</evidence>
<dbReference type="PANTHER" id="PTHR12561">
    <property type="entry name" value="LIPOATE-PROTEIN LIGASE"/>
    <property type="match status" value="1"/>
</dbReference>
<dbReference type="InterPro" id="IPR045864">
    <property type="entry name" value="aa-tRNA-synth_II/BPL/LPL"/>
</dbReference>
<dbReference type="Pfam" id="PF21948">
    <property type="entry name" value="LplA-B_cat"/>
    <property type="match status" value="1"/>
</dbReference>
<dbReference type="EMBL" id="JAHBCL010000046">
    <property type="protein sequence ID" value="MBS7528572.1"/>
    <property type="molecule type" value="Genomic_DNA"/>
</dbReference>
<feature type="domain" description="BPL/LPL catalytic" evidence="8">
    <location>
        <begin position="11"/>
        <end position="198"/>
    </location>
</feature>
<comment type="catalytic activity">
    <reaction evidence="7">
        <text>L-lysyl-[lipoyl-carrier protein] + (R)-lipoate + ATP = N(6)-[(R)-lipoyl]-L-lysyl-[lipoyl-carrier protein] + AMP + diphosphate + H(+)</text>
        <dbReference type="Rhea" id="RHEA:49288"/>
        <dbReference type="Rhea" id="RHEA-COMP:10500"/>
        <dbReference type="Rhea" id="RHEA-COMP:10502"/>
        <dbReference type="ChEBI" id="CHEBI:15378"/>
        <dbReference type="ChEBI" id="CHEBI:29969"/>
        <dbReference type="ChEBI" id="CHEBI:30616"/>
        <dbReference type="ChEBI" id="CHEBI:33019"/>
        <dbReference type="ChEBI" id="CHEBI:83088"/>
        <dbReference type="ChEBI" id="CHEBI:83099"/>
        <dbReference type="ChEBI" id="CHEBI:456215"/>
        <dbReference type="EC" id="6.3.1.20"/>
    </reaction>
</comment>
<evidence type="ECO:0000256" key="1">
    <source>
        <dbReference type="ARBA" id="ARBA00005085"/>
    </source>
</evidence>
<evidence type="ECO:0000256" key="3">
    <source>
        <dbReference type="ARBA" id="ARBA00012367"/>
    </source>
</evidence>
<gene>
    <name evidence="9" type="ORF">KHM83_18040</name>
</gene>
<keyword evidence="4 9" id="KW-0436">Ligase</keyword>
<keyword evidence="10" id="KW-1185">Reference proteome</keyword>
<comment type="pathway">
    <text evidence="2">Protein modification; protein lipoylation via exogenous pathway; protein N(6)-(lipoyl)lysine from lipoate: step 1/2.</text>
</comment>
<evidence type="ECO:0000313" key="9">
    <source>
        <dbReference type="EMBL" id="MBS7528572.1"/>
    </source>
</evidence>
<dbReference type="Gene3D" id="3.30.930.10">
    <property type="entry name" value="Bira Bifunctional Protein, Domain 2"/>
    <property type="match status" value="1"/>
</dbReference>
<dbReference type="SUPFAM" id="SSF55681">
    <property type="entry name" value="Class II aaRS and biotin synthetases"/>
    <property type="match status" value="1"/>
</dbReference>
<keyword evidence="6" id="KW-0067">ATP-binding</keyword>
<evidence type="ECO:0000256" key="6">
    <source>
        <dbReference type="ARBA" id="ARBA00022840"/>
    </source>
</evidence>
<dbReference type="PANTHER" id="PTHR12561:SF3">
    <property type="entry name" value="LIPOYLTRANSFERASE 1, MITOCHONDRIAL"/>
    <property type="match status" value="1"/>
</dbReference>
<evidence type="ECO:0000256" key="5">
    <source>
        <dbReference type="ARBA" id="ARBA00022741"/>
    </source>
</evidence>
<reference evidence="9 10" key="1">
    <citation type="submission" date="2021-05" db="EMBL/GenBank/DDBJ databases">
        <title>Fusibacter ferrireducens sp. nov., an anaerobic, sulfur- and Fe-reducing bacterium isolated from the mangrove sediment.</title>
        <authorList>
            <person name="Qiu D."/>
        </authorList>
    </citation>
    <scope>NUCLEOTIDE SEQUENCE [LARGE SCALE GENOMIC DNA]</scope>
    <source>
        <strain evidence="9 10">DSM 12116</strain>
    </source>
</reference>
<name>A0ABS5PWA5_9FIRM</name>
<evidence type="ECO:0000313" key="10">
    <source>
        <dbReference type="Proteomes" id="UP000746471"/>
    </source>
</evidence>
<dbReference type="InterPro" id="IPR019491">
    <property type="entry name" value="Lipoate_protein_ligase_C"/>
</dbReference>
<dbReference type="InterPro" id="IPR004143">
    <property type="entry name" value="BPL_LPL_catalytic"/>
</dbReference>
<accession>A0ABS5PWA5</accession>
<comment type="caution">
    <text evidence="9">The sequence shown here is derived from an EMBL/GenBank/DDBJ whole genome shotgun (WGS) entry which is preliminary data.</text>
</comment>
<comment type="pathway">
    <text evidence="1">Protein modification; protein lipoylation via exogenous pathway; protein N(6)-(lipoyl)lysine from lipoate: step 2/2.</text>
</comment>
<proteinExistence type="predicted"/>
<dbReference type="GO" id="GO:0016979">
    <property type="term" value="F:lipoate-protein ligase activity"/>
    <property type="evidence" value="ECO:0007669"/>
    <property type="project" value="UniProtKB-EC"/>
</dbReference>
<dbReference type="NCBIfam" id="TIGR00545">
    <property type="entry name" value="lipoyltrans"/>
    <property type="match status" value="1"/>
</dbReference>
<organism evidence="9 10">
    <name type="scientific">Fusibacter paucivorans</name>
    <dbReference type="NCBI Taxonomy" id="76009"/>
    <lineage>
        <taxon>Bacteria</taxon>
        <taxon>Bacillati</taxon>
        <taxon>Bacillota</taxon>
        <taxon>Clostridia</taxon>
        <taxon>Eubacteriales</taxon>
        <taxon>Eubacteriales Family XII. Incertae Sedis</taxon>
        <taxon>Fusibacter</taxon>
    </lineage>
</organism>
<sequence>MALEEYLVSKDDEEDYIFFYIHQPSIIIGKHQNTIEEVNKDYVDEKQLYVARRLSGGGAVYHDEGNLNFSFIMHASPSDINNFGKFTAPIIAALKKIGIYSELSGRNDILIDGKKFSGNAQFAKRNKILHHGTLLFDSKMDHLASALNVKAMKIESKGVKSVKSRVTNIKPYLTQAFTISEFRTHLIQSLDETFGLEPYTLSSEEISHIENAVQEKFSTWDWNWGRSPAFDIQKVSKFPCGIIDARLSITDGVVANCKFYGDFFVKRDIVNLEAHLKGIKYHEAALLAALEAIDLEDYFQGLSAEDLTVFLCSQS</sequence>
<evidence type="ECO:0000259" key="8">
    <source>
        <dbReference type="PROSITE" id="PS51733"/>
    </source>
</evidence>
<dbReference type="InterPro" id="IPR004562">
    <property type="entry name" value="LipoylTrfase_LipoateP_Ligase"/>
</dbReference>
<dbReference type="PROSITE" id="PS51733">
    <property type="entry name" value="BPL_LPL_CATALYTIC"/>
    <property type="match status" value="1"/>
</dbReference>
<evidence type="ECO:0000256" key="2">
    <source>
        <dbReference type="ARBA" id="ARBA00005124"/>
    </source>
</evidence>
<dbReference type="CDD" id="cd16443">
    <property type="entry name" value="LplA"/>
    <property type="match status" value="1"/>
</dbReference>
<dbReference type="Proteomes" id="UP000746471">
    <property type="component" value="Unassembled WGS sequence"/>
</dbReference>
<dbReference type="EC" id="6.3.1.20" evidence="3"/>
<dbReference type="SUPFAM" id="SSF82649">
    <property type="entry name" value="SufE/NifU"/>
    <property type="match status" value="1"/>
</dbReference>